<dbReference type="Pfam" id="PF00196">
    <property type="entry name" value="GerE"/>
    <property type="match status" value="1"/>
</dbReference>
<evidence type="ECO:0000313" key="2">
    <source>
        <dbReference type="EMBL" id="EQB05454.1"/>
    </source>
</evidence>
<dbReference type="PRINTS" id="PR00038">
    <property type="entry name" value="HTHLUXR"/>
</dbReference>
<dbReference type="Proteomes" id="UP000015525">
    <property type="component" value="Unassembled WGS sequence"/>
</dbReference>
<dbReference type="SUPFAM" id="SSF46894">
    <property type="entry name" value="C-terminal effector domain of the bipartite response regulators"/>
    <property type="match status" value="1"/>
</dbReference>
<comment type="caution">
    <text evidence="2">The sequence shown here is derived from an EMBL/GenBank/DDBJ whole genome shotgun (WGS) entry which is preliminary data.</text>
</comment>
<gene>
    <name evidence="2" type="ORF">L288_12475</name>
</gene>
<dbReference type="InterPro" id="IPR036388">
    <property type="entry name" value="WH-like_DNA-bd_sf"/>
</dbReference>
<dbReference type="EMBL" id="ATHO01000109">
    <property type="protein sequence ID" value="EQB05454.1"/>
    <property type="molecule type" value="Genomic_DNA"/>
</dbReference>
<dbReference type="GO" id="GO:0003677">
    <property type="term" value="F:DNA binding"/>
    <property type="evidence" value="ECO:0007669"/>
    <property type="project" value="InterPro"/>
</dbReference>
<dbReference type="AlphaFoldDB" id="T0I754"/>
<dbReference type="SMART" id="SM00421">
    <property type="entry name" value="HTH_LUXR"/>
    <property type="match status" value="1"/>
</dbReference>
<dbReference type="Gene3D" id="1.10.10.10">
    <property type="entry name" value="Winged helix-like DNA-binding domain superfamily/Winged helix DNA-binding domain"/>
    <property type="match status" value="1"/>
</dbReference>
<organism evidence="2 3">
    <name type="scientific">Sphingobium quisquiliarum P25</name>
    <dbReference type="NCBI Taxonomy" id="1329909"/>
    <lineage>
        <taxon>Bacteria</taxon>
        <taxon>Pseudomonadati</taxon>
        <taxon>Pseudomonadota</taxon>
        <taxon>Alphaproteobacteria</taxon>
        <taxon>Sphingomonadales</taxon>
        <taxon>Sphingomonadaceae</taxon>
        <taxon>Sphingobium</taxon>
    </lineage>
</organism>
<dbReference type="PROSITE" id="PS50043">
    <property type="entry name" value="HTH_LUXR_2"/>
    <property type="match status" value="1"/>
</dbReference>
<feature type="domain" description="HTH luxR-type" evidence="1">
    <location>
        <begin position="121"/>
        <end position="186"/>
    </location>
</feature>
<dbReference type="GO" id="GO:0006355">
    <property type="term" value="P:regulation of DNA-templated transcription"/>
    <property type="evidence" value="ECO:0007669"/>
    <property type="project" value="InterPro"/>
</dbReference>
<evidence type="ECO:0000313" key="3">
    <source>
        <dbReference type="Proteomes" id="UP000015525"/>
    </source>
</evidence>
<accession>T0I754</accession>
<keyword evidence="3" id="KW-1185">Reference proteome</keyword>
<name>T0I754_9SPHN</name>
<protein>
    <recommendedName>
        <fullName evidence="1">HTH luxR-type domain-containing protein</fullName>
    </recommendedName>
</protein>
<reference evidence="2 3" key="1">
    <citation type="journal article" date="2013" name="Genome Announc.">
        <title>Draft Genome Sequence of Sphingobium quisquiliarum Strain P25T, a Novel Hexachlorocyclohexane (HCH)-Degrading Bacterium Isolated from an HCH Dumpsite.</title>
        <authorList>
            <person name="Kumar Singh A."/>
            <person name="Sangwan N."/>
            <person name="Sharma A."/>
            <person name="Gupta V."/>
            <person name="Khurana J.P."/>
            <person name="Lal R."/>
        </authorList>
    </citation>
    <scope>NUCLEOTIDE SEQUENCE [LARGE SCALE GENOMIC DNA]</scope>
    <source>
        <strain evidence="2 3">P25</strain>
    </source>
</reference>
<dbReference type="PATRIC" id="fig|1329909.3.peg.2412"/>
<proteinExistence type="predicted"/>
<evidence type="ECO:0000259" key="1">
    <source>
        <dbReference type="PROSITE" id="PS50043"/>
    </source>
</evidence>
<sequence>MVSGIIDALELALIAIDDDGHFAGANEAGLWLLQQADGLKLDGPVIMTHSAAEYSDLRNAIDQAIAMPDRLQELRVMLVSRPGRQPLTVAVVQGGNGLFRKAAAHLAVVDPETRIDDRIDEVCRLYRLSKTETTLCRQLVNGRSLPEISGELSLKETTVRAYLKQIFAKCGVHRQSSLIRLLLTSRIPMQLR</sequence>
<dbReference type="InterPro" id="IPR000792">
    <property type="entry name" value="Tscrpt_reg_LuxR_C"/>
</dbReference>
<dbReference type="InterPro" id="IPR016032">
    <property type="entry name" value="Sig_transdc_resp-reg_C-effctor"/>
</dbReference>